<dbReference type="AlphaFoldDB" id="A0A0A5G902"/>
<proteinExistence type="predicted"/>
<accession>A0A0A5G902</accession>
<name>A0A0A5G902_9BACI</name>
<dbReference type="Proteomes" id="UP000030401">
    <property type="component" value="Unassembled WGS sequence"/>
</dbReference>
<dbReference type="eggNOG" id="ENOG5033D14">
    <property type="taxonomic scope" value="Bacteria"/>
</dbReference>
<evidence type="ECO:0000313" key="1">
    <source>
        <dbReference type="EMBL" id="KGX87585.1"/>
    </source>
</evidence>
<comment type="caution">
    <text evidence="1">The sequence shown here is derived from an EMBL/GenBank/DDBJ whole genome shotgun (WGS) entry which is preliminary data.</text>
</comment>
<keyword evidence="2" id="KW-1185">Reference proteome</keyword>
<reference evidence="1 2" key="1">
    <citation type="submission" date="2013-08" db="EMBL/GenBank/DDBJ databases">
        <authorList>
            <person name="Huang J."/>
            <person name="Wang G."/>
        </authorList>
    </citation>
    <scope>NUCLEOTIDE SEQUENCE [LARGE SCALE GENOMIC DNA]</scope>
    <source>
        <strain evidence="1 2">JSM 072002</strain>
    </source>
</reference>
<dbReference type="EMBL" id="AVPG01000006">
    <property type="protein sequence ID" value="KGX87585.1"/>
    <property type="molecule type" value="Genomic_DNA"/>
</dbReference>
<protein>
    <submittedName>
        <fullName evidence="1">Uncharacterized protein</fullName>
    </submittedName>
</protein>
<sequence length="65" mass="7802">MLQEKGASMRDFHCCATCVHFKVEKTSQGVRRYCSRLGYETNPKWKFNCWKPTETVKRLMEKELR</sequence>
<organism evidence="1 2">
    <name type="scientific">Pontibacillus litoralis JSM 072002</name>
    <dbReference type="NCBI Taxonomy" id="1385512"/>
    <lineage>
        <taxon>Bacteria</taxon>
        <taxon>Bacillati</taxon>
        <taxon>Bacillota</taxon>
        <taxon>Bacilli</taxon>
        <taxon>Bacillales</taxon>
        <taxon>Bacillaceae</taxon>
        <taxon>Pontibacillus</taxon>
    </lineage>
</organism>
<evidence type="ECO:0000313" key="2">
    <source>
        <dbReference type="Proteomes" id="UP000030401"/>
    </source>
</evidence>
<gene>
    <name evidence="1" type="ORF">N784_15165</name>
</gene>